<organism evidence="3 4">
    <name type="scientific">Diabrotica virgifera virgifera</name>
    <name type="common">western corn rootworm</name>
    <dbReference type="NCBI Taxonomy" id="50390"/>
    <lineage>
        <taxon>Eukaryota</taxon>
        <taxon>Metazoa</taxon>
        <taxon>Ecdysozoa</taxon>
        <taxon>Arthropoda</taxon>
        <taxon>Hexapoda</taxon>
        <taxon>Insecta</taxon>
        <taxon>Pterygota</taxon>
        <taxon>Neoptera</taxon>
        <taxon>Endopterygota</taxon>
        <taxon>Coleoptera</taxon>
        <taxon>Polyphaga</taxon>
        <taxon>Cucujiformia</taxon>
        <taxon>Chrysomeloidea</taxon>
        <taxon>Chrysomelidae</taxon>
        <taxon>Galerucinae</taxon>
        <taxon>Diabroticina</taxon>
        <taxon>Diabroticites</taxon>
        <taxon>Diabrotica</taxon>
    </lineage>
</organism>
<keyword evidence="4" id="KW-1185">Reference proteome</keyword>
<evidence type="ECO:0000256" key="2">
    <source>
        <dbReference type="SAM" id="SignalP"/>
    </source>
</evidence>
<dbReference type="EnsemblMetazoa" id="XM_050642358.1">
    <property type="protein sequence ID" value="XP_050498315.1"/>
    <property type="gene ID" value="LOC126879279"/>
</dbReference>
<evidence type="ECO:0000256" key="1">
    <source>
        <dbReference type="SAM" id="MobiDB-lite"/>
    </source>
</evidence>
<keyword evidence="2" id="KW-0732">Signal</keyword>
<dbReference type="RefSeq" id="XP_050498315.1">
    <property type="nucleotide sequence ID" value="XM_050642358.1"/>
</dbReference>
<dbReference type="Proteomes" id="UP001652700">
    <property type="component" value="Unplaced"/>
</dbReference>
<dbReference type="GeneID" id="126879279"/>
<sequence>MKLSFSFCFQVFVLLLAFICLIDTQSHQPKMSRMMRVGRAAAPPPNRGYKKMRIFPRVGRTVPLNEDEKFSLPCTLAVLNYDKSENMEPEDDLEAIVGPPYTNPE</sequence>
<protein>
    <submittedName>
        <fullName evidence="3">Uncharacterized protein</fullName>
    </submittedName>
</protein>
<proteinExistence type="predicted"/>
<accession>A0ABM5JK50</accession>
<evidence type="ECO:0000313" key="3">
    <source>
        <dbReference type="EnsemblMetazoa" id="XP_050498315.1"/>
    </source>
</evidence>
<feature type="signal peptide" evidence="2">
    <location>
        <begin position="1"/>
        <end position="24"/>
    </location>
</feature>
<reference evidence="3" key="1">
    <citation type="submission" date="2025-05" db="UniProtKB">
        <authorList>
            <consortium name="EnsemblMetazoa"/>
        </authorList>
    </citation>
    <scope>IDENTIFICATION</scope>
</reference>
<evidence type="ECO:0000313" key="4">
    <source>
        <dbReference type="Proteomes" id="UP001652700"/>
    </source>
</evidence>
<feature type="chain" id="PRO_5045907176" evidence="2">
    <location>
        <begin position="25"/>
        <end position="105"/>
    </location>
</feature>
<feature type="region of interest" description="Disordered" evidence="1">
    <location>
        <begin position="86"/>
        <end position="105"/>
    </location>
</feature>
<name>A0ABM5JK50_DIAVI</name>